<keyword evidence="5" id="KW-0031">Aminopeptidase</keyword>
<evidence type="ECO:0000256" key="6">
    <source>
        <dbReference type="PIRSR" id="PIRSR005700-1"/>
    </source>
</evidence>
<dbReference type="EMBL" id="NGNV01000001">
    <property type="protein sequence ID" value="OYR89131.1"/>
    <property type="molecule type" value="Genomic_DNA"/>
</dbReference>
<dbReference type="GO" id="GO:0043418">
    <property type="term" value="P:homocysteine catabolic process"/>
    <property type="evidence" value="ECO:0007669"/>
    <property type="project" value="TreeGrafter"/>
</dbReference>
<dbReference type="InterPro" id="IPR004134">
    <property type="entry name" value="Peptidase_C1B"/>
</dbReference>
<dbReference type="EMBL" id="NGNX01000001">
    <property type="protein sequence ID" value="OYR93453.1"/>
    <property type="molecule type" value="Genomic_DNA"/>
</dbReference>
<dbReference type="InterPro" id="IPR038765">
    <property type="entry name" value="Papain-like_cys_pep_sf"/>
</dbReference>
<organism evidence="8 9">
    <name type="scientific">Lactobacillus taiwanensis</name>
    <dbReference type="NCBI Taxonomy" id="508451"/>
    <lineage>
        <taxon>Bacteria</taxon>
        <taxon>Bacillati</taxon>
        <taxon>Bacillota</taxon>
        <taxon>Bacilli</taxon>
        <taxon>Lactobacillales</taxon>
        <taxon>Lactobacillaceae</taxon>
        <taxon>Lactobacillus</taxon>
    </lineage>
</organism>
<proteinExistence type="inferred from homology"/>
<dbReference type="InterPro" id="IPR000169">
    <property type="entry name" value="Pept_cys_AS"/>
</dbReference>
<dbReference type="PANTHER" id="PTHR10363">
    <property type="entry name" value="BLEOMYCIN HYDROLASE"/>
    <property type="match status" value="1"/>
</dbReference>
<gene>
    <name evidence="7" type="ORF">CBF53_00250</name>
    <name evidence="8" type="ORF">CBF70_00250</name>
</gene>
<keyword evidence="2 5" id="KW-0645">Protease</keyword>
<evidence type="ECO:0000313" key="7">
    <source>
        <dbReference type="EMBL" id="OYR89131.1"/>
    </source>
</evidence>
<dbReference type="Pfam" id="PF03051">
    <property type="entry name" value="Peptidase_C1_2"/>
    <property type="match status" value="1"/>
</dbReference>
<reference evidence="9 10" key="3">
    <citation type="submission" date="2017-09" db="EMBL/GenBank/DDBJ databases">
        <title>Tripartite evolution among Lactobacillus johnsonii, Lactobacillus taiwanensis, Lactobacillus reuteri and their rodent host.</title>
        <authorList>
            <person name="Wang T."/>
            <person name="Knowles S."/>
            <person name="Cheng C."/>
        </authorList>
    </citation>
    <scope>NUCLEOTIDE SEQUENCE [LARGE SCALE GENOMIC DNA]</scope>
    <source>
        <strain evidence="8 9">609q</strain>
        <strain evidence="7 10">609u</strain>
    </source>
</reference>
<evidence type="ECO:0000256" key="5">
    <source>
        <dbReference type="PIRNR" id="PIRNR005700"/>
    </source>
</evidence>
<dbReference type="AlphaFoldDB" id="A0A256LJS5"/>
<reference evidence="7 10" key="2">
    <citation type="submission" date="2017-05" db="EMBL/GenBank/DDBJ databases">
        <authorList>
            <person name="Lin X.B."/>
            <person name="Stothard P."/>
            <person name="Tasseva G."/>
            <person name="Walter J."/>
        </authorList>
    </citation>
    <scope>NUCLEOTIDE SEQUENCE [LARGE SCALE GENOMIC DNA]</scope>
    <source>
        <strain evidence="7 10">609u</strain>
    </source>
</reference>
<dbReference type="PANTHER" id="PTHR10363:SF2">
    <property type="entry name" value="BLEOMYCIN HYDROLASE"/>
    <property type="match status" value="1"/>
</dbReference>
<protein>
    <recommendedName>
        <fullName evidence="5">Aminopeptidase</fullName>
    </recommendedName>
</protein>
<evidence type="ECO:0000313" key="9">
    <source>
        <dbReference type="Proteomes" id="UP000215828"/>
    </source>
</evidence>
<dbReference type="GO" id="GO:0005737">
    <property type="term" value="C:cytoplasm"/>
    <property type="evidence" value="ECO:0007669"/>
    <property type="project" value="UniProtKB-SubCell"/>
</dbReference>
<comment type="subcellular location">
    <subcellularLocation>
        <location evidence="1">Cytoplasm</location>
    </subcellularLocation>
</comment>
<comment type="similarity">
    <text evidence="5">Belongs to the peptidase C1 family.</text>
</comment>
<comment type="caution">
    <text evidence="8">The sequence shown here is derived from an EMBL/GenBank/DDBJ whole genome shotgun (WGS) entry which is preliminary data.</text>
</comment>
<evidence type="ECO:0000313" key="10">
    <source>
        <dbReference type="Proteomes" id="UP000216316"/>
    </source>
</evidence>
<keyword evidence="4 5" id="KW-0788">Thiol protease</keyword>
<feature type="active site" evidence="6">
    <location>
        <position position="69"/>
    </location>
</feature>
<name>A0A256LJS5_9LACO</name>
<keyword evidence="10" id="KW-1185">Reference proteome</keyword>
<dbReference type="RefSeq" id="WP_057718835.1">
    <property type="nucleotide sequence ID" value="NZ_CAPUAI010000005.1"/>
</dbReference>
<dbReference type="PIRSF" id="PIRSF005700">
    <property type="entry name" value="PepC"/>
    <property type="match status" value="1"/>
</dbReference>
<dbReference type="CDD" id="cd00585">
    <property type="entry name" value="Peptidase_C1B"/>
    <property type="match status" value="1"/>
</dbReference>
<reference evidence="8 9" key="1">
    <citation type="submission" date="2017-04" db="EMBL/GenBank/DDBJ databases">
        <authorList>
            <person name="Afonso C.L."/>
            <person name="Miller P.J."/>
            <person name="Scott M.A."/>
            <person name="Spackman E."/>
            <person name="Goraichik I."/>
            <person name="Dimitrov K.M."/>
            <person name="Suarez D.L."/>
            <person name="Swayne D.E."/>
        </authorList>
    </citation>
    <scope>NUCLEOTIDE SEQUENCE [LARGE SCALE GENOMIC DNA]</scope>
    <source>
        <strain evidence="8 9">609q</strain>
    </source>
</reference>
<keyword evidence="3 5" id="KW-0378">Hydrolase</keyword>
<dbReference type="Proteomes" id="UP000215828">
    <property type="component" value="Unassembled WGS sequence"/>
</dbReference>
<evidence type="ECO:0000256" key="4">
    <source>
        <dbReference type="ARBA" id="ARBA00022807"/>
    </source>
</evidence>
<feature type="active site" evidence="6">
    <location>
        <position position="363"/>
    </location>
</feature>
<evidence type="ECO:0000256" key="2">
    <source>
        <dbReference type="ARBA" id="ARBA00022670"/>
    </source>
</evidence>
<dbReference type="SUPFAM" id="SSF54001">
    <property type="entry name" value="Cysteine proteinases"/>
    <property type="match status" value="1"/>
</dbReference>
<dbReference type="Gene3D" id="3.90.70.10">
    <property type="entry name" value="Cysteine proteinases"/>
    <property type="match status" value="1"/>
</dbReference>
<dbReference type="Proteomes" id="UP000216316">
    <property type="component" value="Unassembled WGS sequence"/>
</dbReference>
<evidence type="ECO:0000256" key="3">
    <source>
        <dbReference type="ARBA" id="ARBA00022801"/>
    </source>
</evidence>
<evidence type="ECO:0000313" key="8">
    <source>
        <dbReference type="EMBL" id="OYR93453.1"/>
    </source>
</evidence>
<dbReference type="PROSITE" id="PS00139">
    <property type="entry name" value="THIOL_PROTEASE_CYS"/>
    <property type="match status" value="1"/>
</dbReference>
<accession>A0A256LJS5</accession>
<dbReference type="GO" id="GO:0009636">
    <property type="term" value="P:response to toxic substance"/>
    <property type="evidence" value="ECO:0007669"/>
    <property type="project" value="TreeGrafter"/>
</dbReference>
<evidence type="ECO:0000256" key="1">
    <source>
        <dbReference type="ARBA" id="ARBA00004496"/>
    </source>
</evidence>
<dbReference type="GO" id="GO:0006508">
    <property type="term" value="P:proteolysis"/>
    <property type="evidence" value="ECO:0007669"/>
    <property type="project" value="UniProtKB-KW"/>
</dbReference>
<feature type="active site" evidence="6">
    <location>
        <position position="384"/>
    </location>
</feature>
<sequence length="442" mass="51595">MSEINPTDLKTIRSDFLDNQRYRVTQNAVMKNGIKNSITNQRAIDNSSFAFSVDVDSNKVMNQKHSGRCWMFSGLNFVRFLIEKHHNLKDMELSPDYLFFYDKLERGNYFYNNIVKTATKPLSDREVMFLLATPQEDGGDWNFLINLIEKYGLVPNDLMPETTPAWNTTELNQMYNRKLDKDAMKLRDLVNNEASDTKIKSVIRQMNQENYRILSICFGTPPEHFTYEYRDKNNNYHTTGRITPLEFYKKFSDINLNDYIELMNLPGGGYKFNQTYTIDLCNNVIGGKNSHYLNVPMHDMRRMAINQLKDGDPVWFACDVLQEWNNPAGLLSLGVYDWKRSFGITLGKDKANRVQYRESMPTHAMLICGVDLQDDEPTKWKVQNSWGNKPGHKGYFIMDNPWMDQYTYNTVVNKKYLSATELKSYQETTPITLPYWTAMLSD</sequence>
<dbReference type="GO" id="GO:0070005">
    <property type="term" value="F:cysteine-type aminopeptidase activity"/>
    <property type="evidence" value="ECO:0007669"/>
    <property type="project" value="InterPro"/>
</dbReference>